<feature type="transmembrane region" description="Helical" evidence="8">
    <location>
        <begin position="93"/>
        <end position="113"/>
    </location>
</feature>
<evidence type="ECO:0000313" key="10">
    <source>
        <dbReference type="Proteomes" id="UP000247702"/>
    </source>
</evidence>
<evidence type="ECO:0000313" key="9">
    <source>
        <dbReference type="EMBL" id="GBB83210.1"/>
    </source>
</evidence>
<evidence type="ECO:0000256" key="4">
    <source>
        <dbReference type="ARBA" id="ARBA00022502"/>
    </source>
</evidence>
<dbReference type="GO" id="GO:0000506">
    <property type="term" value="C:glycosylphosphatidylinositol-N-acetylglucosaminyltransferase (GPI-GnT) complex"/>
    <property type="evidence" value="ECO:0007669"/>
    <property type="project" value="TreeGrafter"/>
</dbReference>
<feature type="transmembrane region" description="Helical" evidence="8">
    <location>
        <begin position="257"/>
        <end position="277"/>
    </location>
</feature>
<comment type="caution">
    <text evidence="9">The sequence shown here is derived from an EMBL/GenBank/DDBJ whole genome shotgun (WGS) entry which is preliminary data.</text>
</comment>
<keyword evidence="7 8" id="KW-0472">Membrane</keyword>
<feature type="transmembrane region" description="Helical" evidence="8">
    <location>
        <begin position="119"/>
        <end position="137"/>
    </location>
</feature>
<feature type="transmembrane region" description="Helical" evidence="8">
    <location>
        <begin position="232"/>
        <end position="251"/>
    </location>
</feature>
<evidence type="ECO:0000256" key="5">
    <source>
        <dbReference type="ARBA" id="ARBA00022692"/>
    </source>
</evidence>
<evidence type="ECO:0008006" key="11">
    <source>
        <dbReference type="Google" id="ProtNLM"/>
    </source>
</evidence>
<dbReference type="InterPro" id="IPR009450">
    <property type="entry name" value="Plno_GlcNAc_GPI2"/>
</dbReference>
<keyword evidence="4" id="KW-0337">GPI-anchor biosynthesis</keyword>
<name>A0A2Z6Q0C8_9GLOM</name>
<organism evidence="9 10">
    <name type="scientific">Rhizophagus clarus</name>
    <dbReference type="NCBI Taxonomy" id="94130"/>
    <lineage>
        <taxon>Eukaryota</taxon>
        <taxon>Fungi</taxon>
        <taxon>Fungi incertae sedis</taxon>
        <taxon>Mucoromycota</taxon>
        <taxon>Glomeromycotina</taxon>
        <taxon>Glomeromycetes</taxon>
        <taxon>Glomerales</taxon>
        <taxon>Glomeraceae</taxon>
        <taxon>Rhizophagus</taxon>
    </lineage>
</organism>
<comment type="subcellular location">
    <subcellularLocation>
        <location evidence="1">Membrane</location>
        <topology evidence="1">Multi-pass membrane protein</topology>
    </subcellularLocation>
</comment>
<evidence type="ECO:0000256" key="7">
    <source>
        <dbReference type="ARBA" id="ARBA00023136"/>
    </source>
</evidence>
<dbReference type="PANTHER" id="PTHR12982:SF0">
    <property type="entry name" value="PHOSPHATIDYLINOSITOL N-ACETYLGLUCOSAMINYLTRANSFERASE SUBUNIT C"/>
    <property type="match status" value="1"/>
</dbReference>
<evidence type="ECO:0000256" key="3">
    <source>
        <dbReference type="ARBA" id="ARBA00008321"/>
    </source>
</evidence>
<evidence type="ECO:0000256" key="8">
    <source>
        <dbReference type="SAM" id="Phobius"/>
    </source>
</evidence>
<gene>
    <name evidence="9" type="ORF">RclHR1_00100014</name>
</gene>
<dbReference type="STRING" id="94130.A0A2Z6Q0C8"/>
<keyword evidence="6 8" id="KW-1133">Transmembrane helix</keyword>
<protein>
    <recommendedName>
        <fullName evidence="11">Phosphatidylinositol N-acetylglucosaminyltransferase</fullName>
    </recommendedName>
</protein>
<reference evidence="9 10" key="1">
    <citation type="submission" date="2017-11" db="EMBL/GenBank/DDBJ databases">
        <title>The genome of Rhizophagus clarus HR1 reveals common genetic basis of auxotrophy among arbuscular mycorrhizal fungi.</title>
        <authorList>
            <person name="Kobayashi Y."/>
        </authorList>
    </citation>
    <scope>NUCLEOTIDE SEQUENCE [LARGE SCALE GENOMIC DNA]</scope>
    <source>
        <strain evidence="9 10">HR1</strain>
    </source>
</reference>
<proteinExistence type="inferred from homology"/>
<dbReference type="UniPathway" id="UPA00196"/>
<comment type="pathway">
    <text evidence="2">Glycolipid biosynthesis; glycosylphosphatidylinositol-anchor biosynthesis.</text>
</comment>
<dbReference type="EMBL" id="BEXD01000002">
    <property type="protein sequence ID" value="GBB83210.1"/>
    <property type="molecule type" value="Genomic_DNA"/>
</dbReference>
<dbReference type="AlphaFoldDB" id="A0A2Z6Q0C8"/>
<accession>A0A2Z6Q0C8</accession>
<sequence length="298" mass="34531">MSEININFCPFDGYFLGDEEKCSFCGFDKIFAANKNWGSLTNSPTNKREPWRKLLWIKQDYPDNYVDSTFLEELEKNVNVRAYDYWTVLKESCVISQHISSIVIFIAVFIYLYLDMLSAQNLIIIGTIFTIIGYIFWDKSISKTDPSYEYKRWKTAKGAVLFFATLLCLSPILKTLTKDTSSDTIWALTVILFLANMLFHDYGSENRTNIKFPGSLSTNAAIFSSKIYQIEFNIALTCLLFMLATILFLNISKTIVILYILGIAFITFVCPFWLIWIQKYKNEIHGPWDEARPKITTY</sequence>
<keyword evidence="5 8" id="KW-0812">Transmembrane</keyword>
<evidence type="ECO:0000256" key="1">
    <source>
        <dbReference type="ARBA" id="ARBA00004141"/>
    </source>
</evidence>
<dbReference type="PIRSF" id="PIRSF016104">
    <property type="entry name" value="GPI2"/>
    <property type="match status" value="1"/>
</dbReference>
<keyword evidence="10" id="KW-1185">Reference proteome</keyword>
<dbReference type="GO" id="GO:0006506">
    <property type="term" value="P:GPI anchor biosynthetic process"/>
    <property type="evidence" value="ECO:0007669"/>
    <property type="project" value="UniProtKB-UniPathway"/>
</dbReference>
<evidence type="ECO:0000256" key="6">
    <source>
        <dbReference type="ARBA" id="ARBA00022989"/>
    </source>
</evidence>
<comment type="similarity">
    <text evidence="3">Belongs to the PIGC family.</text>
</comment>
<feature type="transmembrane region" description="Helical" evidence="8">
    <location>
        <begin position="158"/>
        <end position="173"/>
    </location>
</feature>
<dbReference type="PANTHER" id="PTHR12982">
    <property type="entry name" value="PHOSPHATIDYLINOSITOL GLYCAN, CLASS C"/>
    <property type="match status" value="1"/>
</dbReference>
<dbReference type="Pfam" id="PF06432">
    <property type="entry name" value="GPI2"/>
    <property type="match status" value="2"/>
</dbReference>
<evidence type="ECO:0000256" key="2">
    <source>
        <dbReference type="ARBA" id="ARBA00004687"/>
    </source>
</evidence>
<dbReference type="Proteomes" id="UP000247702">
    <property type="component" value="Unassembled WGS sequence"/>
</dbReference>
<feature type="transmembrane region" description="Helical" evidence="8">
    <location>
        <begin position="185"/>
        <end position="203"/>
    </location>
</feature>